<organism evidence="2 3">
    <name type="scientific">Aquisalibacillus elongatus</name>
    <dbReference type="NCBI Taxonomy" id="485577"/>
    <lineage>
        <taxon>Bacteria</taxon>
        <taxon>Bacillati</taxon>
        <taxon>Bacillota</taxon>
        <taxon>Bacilli</taxon>
        <taxon>Bacillales</taxon>
        <taxon>Bacillaceae</taxon>
        <taxon>Aquisalibacillus</taxon>
    </lineage>
</organism>
<dbReference type="AlphaFoldDB" id="A0A3N5BAA0"/>
<sequence>MTKLTKIISITTILLVVTLFLIYWYFFSEPTAFPEDEQLIEEMNDLFDRANAEEIQDTIQLDDKHVFVPFISSNDMYGVSYWKWDKRKWRPIRISTDGDPRVWNTDDDVISTYIIWNFHPDDDVQDITFYLIRDRSYHVSAGEHTYIPRIQVEEKVSASDETYGVYEFSDDWGTLASQINALAEQKNPDMHFGFMFQDPKVQFGYQPLNKNGETVFPENSANGAGFSNGHVQTDFVLFIDSLELEE</sequence>
<dbReference type="Proteomes" id="UP000276443">
    <property type="component" value="Unassembled WGS sequence"/>
</dbReference>
<dbReference type="RefSeq" id="WP_124221370.1">
    <property type="nucleotide sequence ID" value="NZ_RKRF01000008.1"/>
</dbReference>
<keyword evidence="1" id="KW-1133">Transmembrane helix</keyword>
<evidence type="ECO:0000313" key="2">
    <source>
        <dbReference type="EMBL" id="RPF54404.1"/>
    </source>
</evidence>
<feature type="transmembrane region" description="Helical" evidence="1">
    <location>
        <begin position="7"/>
        <end position="26"/>
    </location>
</feature>
<evidence type="ECO:0000313" key="3">
    <source>
        <dbReference type="Proteomes" id="UP000276443"/>
    </source>
</evidence>
<dbReference type="EMBL" id="RKRF01000008">
    <property type="protein sequence ID" value="RPF54404.1"/>
    <property type="molecule type" value="Genomic_DNA"/>
</dbReference>
<keyword evidence="1" id="KW-0472">Membrane</keyword>
<reference evidence="2 3" key="1">
    <citation type="submission" date="2018-11" db="EMBL/GenBank/DDBJ databases">
        <title>Genomic Encyclopedia of Type Strains, Phase IV (KMG-IV): sequencing the most valuable type-strain genomes for metagenomic binning, comparative biology and taxonomic classification.</title>
        <authorList>
            <person name="Goeker M."/>
        </authorList>
    </citation>
    <scope>NUCLEOTIDE SEQUENCE [LARGE SCALE GENOMIC DNA]</scope>
    <source>
        <strain evidence="2 3">DSM 18090</strain>
    </source>
</reference>
<comment type="caution">
    <text evidence="2">The sequence shown here is derived from an EMBL/GenBank/DDBJ whole genome shotgun (WGS) entry which is preliminary data.</text>
</comment>
<name>A0A3N5BAA0_9BACI</name>
<proteinExistence type="predicted"/>
<accession>A0A3N5BAA0</accession>
<protein>
    <submittedName>
        <fullName evidence="2">Uncharacterized protein</fullName>
    </submittedName>
</protein>
<keyword evidence="1" id="KW-0812">Transmembrane</keyword>
<gene>
    <name evidence="2" type="ORF">EDC24_1602</name>
</gene>
<dbReference type="OrthoDB" id="2452975at2"/>
<keyword evidence="3" id="KW-1185">Reference proteome</keyword>
<evidence type="ECO:0000256" key="1">
    <source>
        <dbReference type="SAM" id="Phobius"/>
    </source>
</evidence>